<dbReference type="GO" id="GO:0016787">
    <property type="term" value="F:hydrolase activity"/>
    <property type="evidence" value="ECO:0007669"/>
    <property type="project" value="UniProtKB-KW"/>
</dbReference>
<dbReference type="Gene3D" id="3.40.50.1820">
    <property type="entry name" value="alpha/beta hydrolase"/>
    <property type="match status" value="1"/>
</dbReference>
<dbReference type="EMBL" id="JACOSL010000041">
    <property type="protein sequence ID" value="MBI1756891.1"/>
    <property type="molecule type" value="Genomic_DNA"/>
</dbReference>
<dbReference type="PANTHER" id="PTHR46623">
    <property type="entry name" value="CARBOXYMETHYLENEBUTENOLIDASE-RELATED"/>
    <property type="match status" value="1"/>
</dbReference>
<dbReference type="PANTHER" id="PTHR46623:SF6">
    <property type="entry name" value="ALPHA_BETA-HYDROLASES SUPERFAMILY PROTEIN"/>
    <property type="match status" value="1"/>
</dbReference>
<proteinExistence type="predicted"/>
<evidence type="ECO:0000313" key="3">
    <source>
        <dbReference type="EMBL" id="MBI1756891.1"/>
    </source>
</evidence>
<reference evidence="3" key="1">
    <citation type="submission" date="2020-07" db="EMBL/GenBank/DDBJ databases">
        <title>Huge and variable diversity of episymbiotic CPR bacteria and DPANN archaea in groundwater ecosystems.</title>
        <authorList>
            <person name="He C.Y."/>
            <person name="Keren R."/>
            <person name="Whittaker M."/>
            <person name="Farag I.F."/>
            <person name="Doudna J."/>
            <person name="Cate J.H.D."/>
            <person name="Banfield J.F."/>
        </authorList>
    </citation>
    <scope>NUCLEOTIDE SEQUENCE</scope>
    <source>
        <strain evidence="3">NC_groundwater_17_Pr7_B-0.1um_64_12</strain>
    </source>
</reference>
<protein>
    <submittedName>
        <fullName evidence="3">Dienelactone hydrolase family protein</fullName>
    </submittedName>
</protein>
<keyword evidence="1" id="KW-0732">Signal</keyword>
<dbReference type="SUPFAM" id="SSF53474">
    <property type="entry name" value="alpha/beta-Hydrolases"/>
    <property type="match status" value="1"/>
</dbReference>
<gene>
    <name evidence="3" type="ORF">HYR64_07280</name>
</gene>
<dbReference type="AlphaFoldDB" id="A0A931LW26"/>
<organism evidence="3 4">
    <name type="scientific">Fimbriimonas ginsengisoli</name>
    <dbReference type="NCBI Taxonomy" id="1005039"/>
    <lineage>
        <taxon>Bacteria</taxon>
        <taxon>Bacillati</taxon>
        <taxon>Armatimonadota</taxon>
        <taxon>Fimbriimonadia</taxon>
        <taxon>Fimbriimonadales</taxon>
        <taxon>Fimbriimonadaceae</taxon>
        <taxon>Fimbriimonas</taxon>
    </lineage>
</organism>
<dbReference type="InterPro" id="IPR051049">
    <property type="entry name" value="Dienelactone_hydrolase-like"/>
</dbReference>
<dbReference type="Proteomes" id="UP000727962">
    <property type="component" value="Unassembled WGS sequence"/>
</dbReference>
<keyword evidence="3" id="KW-0378">Hydrolase</keyword>
<sequence length="274" mass="29372">MLATLAMTILIQTQTPACPACAGMVAFAADPNFLAAHDLPAPLAFTPVQGHAVTWDLPKGAPGQGFYVPGKPRNRAALVLIHEFWGLNDYVKREAERYHDRLGCAVLAVDLYDGKVATTREDAVKNMQAVDSERGKATVAAAVSALKAGKFGKAAARIGTIGWCFGGGWSFQTAVQGGSNVDACVMYYGMPDLAPEAIAKLHAPVLMVHPTRDKWITAKVVEDFEHAMTGAHKHLQVLHYDADHAFANPSSASYNGKAAQDAFKHTVAFFKSHL</sequence>
<feature type="domain" description="Dienelactone hydrolase" evidence="2">
    <location>
        <begin position="70"/>
        <end position="273"/>
    </location>
</feature>
<feature type="chain" id="PRO_5037159138" evidence="1">
    <location>
        <begin position="29"/>
        <end position="274"/>
    </location>
</feature>
<dbReference type="InterPro" id="IPR029058">
    <property type="entry name" value="AB_hydrolase_fold"/>
</dbReference>
<accession>A0A931LW26</accession>
<evidence type="ECO:0000256" key="1">
    <source>
        <dbReference type="SAM" id="SignalP"/>
    </source>
</evidence>
<name>A0A931LW26_FIMGI</name>
<comment type="caution">
    <text evidence="3">The sequence shown here is derived from an EMBL/GenBank/DDBJ whole genome shotgun (WGS) entry which is preliminary data.</text>
</comment>
<evidence type="ECO:0000313" key="4">
    <source>
        <dbReference type="Proteomes" id="UP000727962"/>
    </source>
</evidence>
<evidence type="ECO:0000259" key="2">
    <source>
        <dbReference type="Pfam" id="PF01738"/>
    </source>
</evidence>
<dbReference type="InterPro" id="IPR002925">
    <property type="entry name" value="Dienelactn_hydro"/>
</dbReference>
<dbReference type="Pfam" id="PF01738">
    <property type="entry name" value="DLH"/>
    <property type="match status" value="1"/>
</dbReference>
<feature type="signal peptide" evidence="1">
    <location>
        <begin position="1"/>
        <end position="28"/>
    </location>
</feature>